<comment type="similarity">
    <text evidence="1">Belongs to the PI3/PI4-kinase family. Type III PI4K subfamily.</text>
</comment>
<proteinExistence type="inferred from homology"/>
<evidence type="ECO:0000313" key="5">
    <source>
        <dbReference type="EMBL" id="ORX44036.1"/>
    </source>
</evidence>
<dbReference type="GO" id="GO:0005737">
    <property type="term" value="C:cytoplasm"/>
    <property type="evidence" value="ECO:0007669"/>
    <property type="project" value="TreeGrafter"/>
</dbReference>
<keyword evidence="3 5" id="KW-0418">Kinase</keyword>
<gene>
    <name evidence="5" type="ORF">DM01DRAFT_326841</name>
</gene>
<dbReference type="EMBL" id="MCGT01000051">
    <property type="protein sequence ID" value="ORX44036.1"/>
    <property type="molecule type" value="Genomic_DNA"/>
</dbReference>
<dbReference type="InterPro" id="IPR000403">
    <property type="entry name" value="PI3/4_kinase_cat_dom"/>
</dbReference>
<dbReference type="GO" id="GO:0046854">
    <property type="term" value="P:phosphatidylinositol phosphate biosynthetic process"/>
    <property type="evidence" value="ECO:0007669"/>
    <property type="project" value="InterPro"/>
</dbReference>
<dbReference type="GO" id="GO:0004430">
    <property type="term" value="F:1-phosphatidylinositol 4-kinase activity"/>
    <property type="evidence" value="ECO:0007669"/>
    <property type="project" value="TreeGrafter"/>
</dbReference>
<accession>A0A1X2G3R3</accession>
<keyword evidence="6" id="KW-1185">Reference proteome</keyword>
<evidence type="ECO:0000256" key="2">
    <source>
        <dbReference type="ARBA" id="ARBA00022679"/>
    </source>
</evidence>
<reference evidence="5 6" key="1">
    <citation type="submission" date="2016-07" db="EMBL/GenBank/DDBJ databases">
        <title>Pervasive Adenine N6-methylation of Active Genes in Fungi.</title>
        <authorList>
            <consortium name="DOE Joint Genome Institute"/>
            <person name="Mondo S.J."/>
            <person name="Dannebaum R.O."/>
            <person name="Kuo R.C."/>
            <person name="Labutti K."/>
            <person name="Haridas S."/>
            <person name="Kuo A."/>
            <person name="Salamov A."/>
            <person name="Ahrendt S.R."/>
            <person name="Lipzen A."/>
            <person name="Sullivan W."/>
            <person name="Andreopoulos W.B."/>
            <person name="Clum A."/>
            <person name="Lindquist E."/>
            <person name="Daum C."/>
            <person name="Ramamoorthy G.K."/>
            <person name="Gryganskyi A."/>
            <person name="Culley D."/>
            <person name="Magnuson J.K."/>
            <person name="James T.Y."/>
            <person name="O'Malley M.A."/>
            <person name="Stajich J.E."/>
            <person name="Spatafora J.W."/>
            <person name="Visel A."/>
            <person name="Grigoriev I.V."/>
        </authorList>
    </citation>
    <scope>NUCLEOTIDE SEQUENCE [LARGE SCALE GENOMIC DNA]</scope>
    <source>
        <strain evidence="5 6">NRRL 3301</strain>
    </source>
</reference>
<dbReference type="PROSITE" id="PS50290">
    <property type="entry name" value="PI3_4_KINASE_3"/>
    <property type="match status" value="1"/>
</dbReference>
<dbReference type="InterPro" id="IPR011009">
    <property type="entry name" value="Kinase-like_dom_sf"/>
</dbReference>
<dbReference type="GO" id="GO:0048015">
    <property type="term" value="P:phosphatidylinositol-mediated signaling"/>
    <property type="evidence" value="ECO:0007669"/>
    <property type="project" value="TreeGrafter"/>
</dbReference>
<dbReference type="InterPro" id="IPR015433">
    <property type="entry name" value="PI3/4_kinase"/>
</dbReference>
<dbReference type="Pfam" id="PF00454">
    <property type="entry name" value="PI3_PI4_kinase"/>
    <property type="match status" value="1"/>
</dbReference>
<evidence type="ECO:0000256" key="1">
    <source>
        <dbReference type="ARBA" id="ARBA00006209"/>
    </source>
</evidence>
<evidence type="ECO:0000256" key="3">
    <source>
        <dbReference type="ARBA" id="ARBA00022777"/>
    </source>
</evidence>
<dbReference type="STRING" id="101127.A0A1X2G3R3"/>
<dbReference type="OrthoDB" id="2436630at2759"/>
<dbReference type="PANTHER" id="PTHR10048:SF15">
    <property type="entry name" value="PHOSPHATIDYLINOSITOL 4-KINASE ALPHA"/>
    <property type="match status" value="1"/>
</dbReference>
<dbReference type="Gene3D" id="1.10.1070.11">
    <property type="entry name" value="Phosphatidylinositol 3-/4-kinase, catalytic domain"/>
    <property type="match status" value="1"/>
</dbReference>
<feature type="domain" description="PI3K/PI4K catalytic" evidence="4">
    <location>
        <begin position="1"/>
        <end position="116"/>
    </location>
</feature>
<dbReference type="GO" id="GO:0005886">
    <property type="term" value="C:plasma membrane"/>
    <property type="evidence" value="ECO:0007669"/>
    <property type="project" value="TreeGrafter"/>
</dbReference>
<dbReference type="SUPFAM" id="SSF56112">
    <property type="entry name" value="Protein kinase-like (PK-like)"/>
    <property type="match status" value="1"/>
</dbReference>
<keyword evidence="2" id="KW-0808">Transferase</keyword>
<dbReference type="PANTHER" id="PTHR10048">
    <property type="entry name" value="PHOSPHATIDYLINOSITOL KINASE"/>
    <property type="match status" value="1"/>
</dbReference>
<dbReference type="Proteomes" id="UP000242146">
    <property type="component" value="Unassembled WGS sequence"/>
</dbReference>
<dbReference type="InterPro" id="IPR036940">
    <property type="entry name" value="PI3/4_kinase_cat_sf"/>
</dbReference>
<dbReference type="AlphaFoldDB" id="A0A1X2G3R3"/>
<evidence type="ECO:0000313" key="6">
    <source>
        <dbReference type="Proteomes" id="UP000242146"/>
    </source>
</evidence>
<protein>
    <submittedName>
        <fullName evidence="5">Kinase-like protein</fullName>
    </submittedName>
</protein>
<name>A0A1X2G3R3_9FUNG</name>
<sequence>MADFGFIFDIAPGGITFESSPFKLTTEMVRIMGGDAQQQPFQQFSELVVKAYLASRPHAEKITQLVTLMLESGFPCFKGDTIRGMRARFQAVPYENKRTVMYDYFQQVTNVIPYQF</sequence>
<evidence type="ECO:0000259" key="4">
    <source>
        <dbReference type="PROSITE" id="PS50290"/>
    </source>
</evidence>
<comment type="caution">
    <text evidence="5">The sequence shown here is derived from an EMBL/GenBank/DDBJ whole genome shotgun (WGS) entry which is preliminary data.</text>
</comment>
<organism evidence="5 6">
    <name type="scientific">Hesseltinella vesiculosa</name>
    <dbReference type="NCBI Taxonomy" id="101127"/>
    <lineage>
        <taxon>Eukaryota</taxon>
        <taxon>Fungi</taxon>
        <taxon>Fungi incertae sedis</taxon>
        <taxon>Mucoromycota</taxon>
        <taxon>Mucoromycotina</taxon>
        <taxon>Mucoromycetes</taxon>
        <taxon>Mucorales</taxon>
        <taxon>Cunninghamellaceae</taxon>
        <taxon>Hesseltinella</taxon>
    </lineage>
</organism>